<dbReference type="AlphaFoldDB" id="A0A317U5Q5"/>
<dbReference type="OrthoDB" id="5653329at2"/>
<dbReference type="EMBL" id="RZGX01000009">
    <property type="protein sequence ID" value="RUR23093.1"/>
    <property type="molecule type" value="Genomic_DNA"/>
</dbReference>
<proteinExistence type="predicted"/>
<dbReference type="Proteomes" id="UP000247152">
    <property type="component" value="Unassembled WGS sequence"/>
</dbReference>
<sequence>MPGYLSIHPLTFPNLFRKEKISIEEITTPAIRYELERSGNVIIMHTPIKVASLKKFFDDLAAREDLSQMHVLLGVIGQGATEDHIVTMHLPPGKQPQVYDSKYSNPERFFSTAPSKNTIIGMLSAAFHSLNPFASPEQHVDLNHLGSERINSATYHAFGTQSFFDGVTCGYHTAQLIKIFAPILEHGDNPNPSELLNASINPITSSAKILEENAPDLVQVSFFSFLKKAWQDTFLTLTDPQFRNQYHFGHYFLGWPSDPKGSKIAYFLTLKFITAPLTNLLSLAIEFPLNFLSETCSFLKNRILSWAPTNWLTQSLRSVLLLTTMGLQGLFKGANYLIRTITSPIVSFKEAQKVHPALGYLSALASICFIGAAIAALAFFAPPIVAALMPSIGPGALAVLSTLAYPFVQLFSLISVSIPAATGAMLSLITGASFLGALHQLGRNTIYPQKSQVITQRVVNIEVSQEGSNVSKHLSAQAKPVHETTSIKKQEDSSNEWVYLDEEDNSSQEHQRQKAETQKAIGPKNNFNPNGIQDNIEFKF</sequence>
<evidence type="ECO:0000313" key="4">
    <source>
        <dbReference type="EMBL" id="RUR23093.1"/>
    </source>
</evidence>
<reference evidence="4 6" key="2">
    <citation type="submission" date="2018-12" db="EMBL/GenBank/DDBJ databases">
        <title>Legionella sp,whole genome shotgun sequence.</title>
        <authorList>
            <person name="Wu H."/>
        </authorList>
    </citation>
    <scope>NUCLEOTIDE SEQUENCE [LARGE SCALE GENOMIC DNA]</scope>
    <source>
        <strain evidence="6">km489</strain>
        <strain evidence="4">Km489</strain>
    </source>
</reference>
<name>A0A317U5Q5_9GAMM</name>
<feature type="compositionally biased region" description="Basic and acidic residues" evidence="1">
    <location>
        <begin position="507"/>
        <end position="517"/>
    </location>
</feature>
<keyword evidence="2" id="KW-0812">Transmembrane</keyword>
<evidence type="ECO:0000313" key="6">
    <source>
        <dbReference type="Proteomes" id="UP000287374"/>
    </source>
</evidence>
<feature type="transmembrane region" description="Helical" evidence="2">
    <location>
        <begin position="357"/>
        <end position="380"/>
    </location>
</feature>
<keyword evidence="6" id="KW-1185">Reference proteome</keyword>
<dbReference type="Proteomes" id="UP000287374">
    <property type="component" value="Unassembled WGS sequence"/>
</dbReference>
<dbReference type="RefSeq" id="WP_110142505.1">
    <property type="nucleotide sequence ID" value="NZ_QHJG01000014.1"/>
</dbReference>
<organism evidence="3 5">
    <name type="scientific">Legionella qingyii</name>
    <dbReference type="NCBI Taxonomy" id="2184757"/>
    <lineage>
        <taxon>Bacteria</taxon>
        <taxon>Pseudomonadati</taxon>
        <taxon>Pseudomonadota</taxon>
        <taxon>Gammaproteobacteria</taxon>
        <taxon>Legionellales</taxon>
        <taxon>Legionellaceae</taxon>
        <taxon>Legionella</taxon>
    </lineage>
</organism>
<feature type="transmembrane region" description="Helical" evidence="2">
    <location>
        <begin position="387"/>
        <end position="408"/>
    </location>
</feature>
<feature type="region of interest" description="Disordered" evidence="1">
    <location>
        <begin position="472"/>
        <end position="540"/>
    </location>
</feature>
<evidence type="ECO:0000256" key="1">
    <source>
        <dbReference type="SAM" id="MobiDB-lite"/>
    </source>
</evidence>
<evidence type="ECO:0000313" key="3">
    <source>
        <dbReference type="EMBL" id="PWY55812.1"/>
    </source>
</evidence>
<gene>
    <name evidence="3" type="ORF">DGG96_09865</name>
    <name evidence="4" type="ORF">ELY20_08105</name>
</gene>
<protein>
    <submittedName>
        <fullName evidence="3">Uncharacterized protein</fullName>
    </submittedName>
</protein>
<accession>A0A317U5Q5</accession>
<reference evidence="3 5" key="1">
    <citation type="submission" date="2018-05" db="EMBL/GenBank/DDBJ databases">
        <title>Legionella qingyii sp.nov., whole genome shotgun sequence.</title>
        <authorList>
            <person name="Wu H."/>
            <person name="Zhu Q."/>
            <person name="Hu C."/>
        </authorList>
    </citation>
    <scope>NUCLEOTIDE SEQUENCE [LARGE SCALE GENOMIC DNA]</scope>
    <source>
        <strain evidence="3 5">HEB18</strain>
    </source>
</reference>
<feature type="transmembrane region" description="Helical" evidence="2">
    <location>
        <begin position="414"/>
        <end position="438"/>
    </location>
</feature>
<keyword evidence="2" id="KW-0472">Membrane</keyword>
<evidence type="ECO:0000313" key="5">
    <source>
        <dbReference type="Proteomes" id="UP000247152"/>
    </source>
</evidence>
<dbReference type="EMBL" id="QHJG01000014">
    <property type="protein sequence ID" value="PWY55812.1"/>
    <property type="molecule type" value="Genomic_DNA"/>
</dbReference>
<keyword evidence="2" id="KW-1133">Transmembrane helix</keyword>
<evidence type="ECO:0000256" key="2">
    <source>
        <dbReference type="SAM" id="Phobius"/>
    </source>
</evidence>
<comment type="caution">
    <text evidence="3">The sequence shown here is derived from an EMBL/GenBank/DDBJ whole genome shotgun (WGS) entry which is preliminary data.</text>
</comment>
<feature type="compositionally biased region" description="Basic and acidic residues" evidence="1">
    <location>
        <begin position="480"/>
        <end position="492"/>
    </location>
</feature>